<dbReference type="AlphaFoldDB" id="A0A0A8Y369"/>
<protein>
    <submittedName>
        <fullName evidence="1">Uncharacterized protein</fullName>
    </submittedName>
</protein>
<reference evidence="1" key="2">
    <citation type="journal article" date="2015" name="Data Brief">
        <title>Shoot transcriptome of the giant reed, Arundo donax.</title>
        <authorList>
            <person name="Barrero R.A."/>
            <person name="Guerrero F.D."/>
            <person name="Moolhuijzen P."/>
            <person name="Goolsby J.A."/>
            <person name="Tidwell J."/>
            <person name="Bellgard S.E."/>
            <person name="Bellgard M.I."/>
        </authorList>
    </citation>
    <scope>NUCLEOTIDE SEQUENCE</scope>
    <source>
        <tissue evidence="1">Shoot tissue taken approximately 20 cm above the soil surface</tissue>
    </source>
</reference>
<organism evidence="1">
    <name type="scientific">Arundo donax</name>
    <name type="common">Giant reed</name>
    <name type="synonym">Donax arundinaceus</name>
    <dbReference type="NCBI Taxonomy" id="35708"/>
    <lineage>
        <taxon>Eukaryota</taxon>
        <taxon>Viridiplantae</taxon>
        <taxon>Streptophyta</taxon>
        <taxon>Embryophyta</taxon>
        <taxon>Tracheophyta</taxon>
        <taxon>Spermatophyta</taxon>
        <taxon>Magnoliopsida</taxon>
        <taxon>Liliopsida</taxon>
        <taxon>Poales</taxon>
        <taxon>Poaceae</taxon>
        <taxon>PACMAD clade</taxon>
        <taxon>Arundinoideae</taxon>
        <taxon>Arundineae</taxon>
        <taxon>Arundo</taxon>
    </lineage>
</organism>
<dbReference type="EMBL" id="GBRH01277666">
    <property type="protein sequence ID" value="JAD20229.1"/>
    <property type="molecule type" value="Transcribed_RNA"/>
</dbReference>
<reference evidence="1" key="1">
    <citation type="submission" date="2014-09" db="EMBL/GenBank/DDBJ databases">
        <authorList>
            <person name="Magalhaes I.L.F."/>
            <person name="Oliveira U."/>
            <person name="Santos F.R."/>
            <person name="Vidigal T.H.D.A."/>
            <person name="Brescovit A.D."/>
            <person name="Santos A.J."/>
        </authorList>
    </citation>
    <scope>NUCLEOTIDE SEQUENCE</scope>
    <source>
        <tissue evidence="1">Shoot tissue taken approximately 20 cm above the soil surface</tissue>
    </source>
</reference>
<accession>A0A0A8Y369</accession>
<evidence type="ECO:0000313" key="1">
    <source>
        <dbReference type="EMBL" id="JAD20229.1"/>
    </source>
</evidence>
<proteinExistence type="predicted"/>
<name>A0A0A8Y369_ARUDO</name>
<sequence>MDVDALCVWEQRRHLQSPPLHAAHSCAWTSCGLPPRPIDDFNLRPCAIVELFDHEALLNANERGLPST</sequence>